<evidence type="ECO:0000313" key="4">
    <source>
        <dbReference type="EMBL" id="AWB07196.1"/>
    </source>
</evidence>
<dbReference type="Proteomes" id="UP000077405">
    <property type="component" value="Plasmid pYZ2"/>
</dbReference>
<dbReference type="AlphaFoldDB" id="A0A2R4VRY6"/>
<dbReference type="SMART" id="SM00342">
    <property type="entry name" value="HTH_ARAC"/>
    <property type="match status" value="1"/>
</dbReference>
<dbReference type="InterPro" id="IPR053142">
    <property type="entry name" value="PchR_regulatory_protein"/>
</dbReference>
<dbReference type="GO" id="GO:0043565">
    <property type="term" value="F:sequence-specific DNA binding"/>
    <property type="evidence" value="ECO:0007669"/>
    <property type="project" value="InterPro"/>
</dbReference>
<dbReference type="PANTHER" id="PTHR47893:SF1">
    <property type="entry name" value="REGULATORY PROTEIN PCHR"/>
    <property type="match status" value="1"/>
</dbReference>
<reference evidence="4 5" key="1">
    <citation type="submission" date="2018-04" db="EMBL/GenBank/DDBJ databases">
        <title>Complete genome sequence of the nitrogen-fixing bacterium Azospirillum humicireducens type strain SgZ-5.</title>
        <authorList>
            <person name="Yu Z."/>
        </authorList>
    </citation>
    <scope>NUCLEOTIDE SEQUENCE [LARGE SCALE GENOMIC DNA]</scope>
    <source>
        <strain evidence="4 5">SgZ-5</strain>
        <plasmid evidence="4 5">pYZ2</plasmid>
    </source>
</reference>
<dbReference type="InterPro" id="IPR009057">
    <property type="entry name" value="Homeodomain-like_sf"/>
</dbReference>
<geneLocation type="plasmid" evidence="4 5">
    <name>pYZ2</name>
</geneLocation>
<dbReference type="PROSITE" id="PS01124">
    <property type="entry name" value="HTH_ARAC_FAMILY_2"/>
    <property type="match status" value="1"/>
</dbReference>
<evidence type="ECO:0000313" key="5">
    <source>
        <dbReference type="Proteomes" id="UP000077405"/>
    </source>
</evidence>
<accession>A0A2R4VRY6</accession>
<keyword evidence="5" id="KW-1185">Reference proteome</keyword>
<evidence type="ECO:0000256" key="2">
    <source>
        <dbReference type="ARBA" id="ARBA00023163"/>
    </source>
</evidence>
<dbReference type="PANTHER" id="PTHR47893">
    <property type="entry name" value="REGULATORY PROTEIN PCHR"/>
    <property type="match status" value="1"/>
</dbReference>
<evidence type="ECO:0000256" key="1">
    <source>
        <dbReference type="ARBA" id="ARBA00023015"/>
    </source>
</evidence>
<sequence>MPLAPDIQLSAGVLAGAAPPTPLHDVGAWRTIVQVLDGPIRWRIGGATELDLSTAALCVVDTPSLSMTHHLCSAGSEARCAVIQIGPAAMPGDDGSRPCGGADATSIVVCKDIDSGLGGLVAQILACPFDGFTRHHYLTGKGLELTALGLRRASSCEPFLQGASQEPHHHQVWLARRILESSFDRPPVLREIARQVGLNPGKLTAEFRRKFGVTVHEYLQEFRLARAFHLLSEDRVNASVAAHRVGYSTAYFSTVFRKRFGFSPSNVNGRFRGSEIRQY</sequence>
<keyword evidence="1" id="KW-0805">Transcription regulation</keyword>
<protein>
    <recommendedName>
        <fullName evidence="3">HTH araC/xylS-type domain-containing protein</fullName>
    </recommendedName>
</protein>
<evidence type="ECO:0000259" key="3">
    <source>
        <dbReference type="PROSITE" id="PS01124"/>
    </source>
</evidence>
<organism evidence="4 5">
    <name type="scientific">Azospirillum humicireducens</name>
    <dbReference type="NCBI Taxonomy" id="1226968"/>
    <lineage>
        <taxon>Bacteria</taxon>
        <taxon>Pseudomonadati</taxon>
        <taxon>Pseudomonadota</taxon>
        <taxon>Alphaproteobacteria</taxon>
        <taxon>Rhodospirillales</taxon>
        <taxon>Azospirillaceae</taxon>
        <taxon>Azospirillum</taxon>
    </lineage>
</organism>
<keyword evidence="2" id="KW-0804">Transcription</keyword>
<dbReference type="GO" id="GO:0003700">
    <property type="term" value="F:DNA-binding transcription factor activity"/>
    <property type="evidence" value="ECO:0007669"/>
    <property type="project" value="InterPro"/>
</dbReference>
<gene>
    <name evidence="4" type="ORF">A6A40_19210</name>
</gene>
<dbReference type="Gene3D" id="1.10.10.60">
    <property type="entry name" value="Homeodomain-like"/>
    <property type="match status" value="2"/>
</dbReference>
<proteinExistence type="predicted"/>
<dbReference type="KEGG" id="ahu:A6A40_19210"/>
<dbReference type="Pfam" id="PF12833">
    <property type="entry name" value="HTH_18"/>
    <property type="match status" value="1"/>
</dbReference>
<dbReference type="EMBL" id="CP028903">
    <property type="protein sequence ID" value="AWB07196.1"/>
    <property type="molecule type" value="Genomic_DNA"/>
</dbReference>
<feature type="domain" description="HTH araC/xylS-type" evidence="3">
    <location>
        <begin position="173"/>
        <end position="270"/>
    </location>
</feature>
<dbReference type="SUPFAM" id="SSF46689">
    <property type="entry name" value="Homeodomain-like"/>
    <property type="match status" value="2"/>
</dbReference>
<dbReference type="InterPro" id="IPR018060">
    <property type="entry name" value="HTH_AraC"/>
</dbReference>
<keyword evidence="4" id="KW-0614">Plasmid</keyword>
<name>A0A2R4VRY6_9PROT</name>